<gene>
    <name evidence="1" type="ORF">H9Y05_07945</name>
</gene>
<dbReference type="RefSeq" id="WP_163489778.1">
    <property type="nucleotide sequence ID" value="NZ_JACVEL010000004.1"/>
</dbReference>
<proteinExistence type="predicted"/>
<dbReference type="Gene3D" id="3.40.50.2000">
    <property type="entry name" value="Glycogen Phosphorylase B"/>
    <property type="match status" value="2"/>
</dbReference>
<dbReference type="PANTHER" id="PTHR12526">
    <property type="entry name" value="GLYCOSYLTRANSFERASE"/>
    <property type="match status" value="1"/>
</dbReference>
<reference evidence="1" key="1">
    <citation type="submission" date="2020-09" db="EMBL/GenBank/DDBJ databases">
        <title>Taishania pollutisoli gen. nov., sp. nov., Isolated from Tetrabromobisphenol A-Contaminated Soil.</title>
        <authorList>
            <person name="Chen Q."/>
        </authorList>
    </citation>
    <scope>NUCLEOTIDE SEQUENCE</scope>
    <source>
        <strain evidence="1">CZZ-1</strain>
    </source>
</reference>
<dbReference type="Proteomes" id="UP000652681">
    <property type="component" value="Unassembled WGS sequence"/>
</dbReference>
<evidence type="ECO:0000313" key="2">
    <source>
        <dbReference type="Proteomes" id="UP000652681"/>
    </source>
</evidence>
<organism evidence="1 2">
    <name type="scientific">Taishania pollutisoli</name>
    <dbReference type="NCBI Taxonomy" id="2766479"/>
    <lineage>
        <taxon>Bacteria</taxon>
        <taxon>Pseudomonadati</taxon>
        <taxon>Bacteroidota</taxon>
        <taxon>Flavobacteriia</taxon>
        <taxon>Flavobacteriales</taxon>
        <taxon>Crocinitomicaceae</taxon>
        <taxon>Taishania</taxon>
    </lineage>
</organism>
<dbReference type="AlphaFoldDB" id="A0A8J6PC38"/>
<protein>
    <submittedName>
        <fullName evidence="1">Glycosyltransferase family 4 protein</fullName>
    </submittedName>
</protein>
<dbReference type="CDD" id="cd03801">
    <property type="entry name" value="GT4_PimA-like"/>
    <property type="match status" value="1"/>
</dbReference>
<dbReference type="EMBL" id="JACVEL010000004">
    <property type="protein sequence ID" value="MBC9812403.1"/>
    <property type="molecule type" value="Genomic_DNA"/>
</dbReference>
<dbReference type="SUPFAM" id="SSF53756">
    <property type="entry name" value="UDP-Glycosyltransferase/glycogen phosphorylase"/>
    <property type="match status" value="1"/>
</dbReference>
<name>A0A8J6PC38_9FLAO</name>
<accession>A0A8J6PC38</accession>
<sequence>MSRDYKTIYILSPYPHGTAPSQRFRYEQYLDSLKQEGFSIEEYAFISRKGWELLYQKGQFHKKALTMLGGCWRRFLLLFKLKRAAFVFVHREMAQFGPPVFEWIAAKLLRVRYIYDFDDAIWLPNYSDSNAHVHRIKCYWKVPYCIRWASKVTVGNDYLAAYAGKYNKNVVVIPTTIDMENHHNQTTDFQNEKITIGWTGTHSTIRYIDDIIPALQRLEHEFDFDFVVISNKKPELELRSLVYKAWNKATEIEDLSEFSIGVMPLREDQWSNGKCGFKALQYMSLGIPSVIAPVGVNTEIVQNGENGFLAATTDEVYAALKALILDGELRKTIGLNGQETVRNRYSTTANLHKYIEIFS</sequence>
<evidence type="ECO:0000313" key="1">
    <source>
        <dbReference type="EMBL" id="MBC9812403.1"/>
    </source>
</evidence>
<comment type="caution">
    <text evidence="1">The sequence shown here is derived from an EMBL/GenBank/DDBJ whole genome shotgun (WGS) entry which is preliminary data.</text>
</comment>
<dbReference type="Pfam" id="PF13692">
    <property type="entry name" value="Glyco_trans_1_4"/>
    <property type="match status" value="1"/>
</dbReference>
<keyword evidence="2" id="KW-1185">Reference proteome</keyword>